<feature type="compositionally biased region" description="Polar residues" evidence="4">
    <location>
        <begin position="474"/>
        <end position="489"/>
    </location>
</feature>
<feature type="compositionally biased region" description="Polar residues" evidence="4">
    <location>
        <begin position="187"/>
        <end position="203"/>
    </location>
</feature>
<dbReference type="InterPro" id="IPR028386">
    <property type="entry name" value="CENP-C/Mif2/cnp3"/>
</dbReference>
<name>A0AAQ3WQ83_PASNO</name>
<feature type="region of interest" description="Disordered" evidence="4">
    <location>
        <begin position="74"/>
        <end position="107"/>
    </location>
</feature>
<evidence type="ECO:0000256" key="3">
    <source>
        <dbReference type="ARBA" id="ARBA00023242"/>
    </source>
</evidence>
<comment type="subcellular location">
    <subcellularLocation>
        <location evidence="1">Nucleus</location>
    </subcellularLocation>
</comment>
<feature type="region of interest" description="Disordered" evidence="4">
    <location>
        <begin position="383"/>
        <end position="405"/>
    </location>
</feature>
<dbReference type="GO" id="GO:0019237">
    <property type="term" value="F:centromeric DNA binding"/>
    <property type="evidence" value="ECO:0007669"/>
    <property type="project" value="InterPro"/>
</dbReference>
<feature type="region of interest" description="Disordered" evidence="4">
    <location>
        <begin position="281"/>
        <end position="304"/>
    </location>
</feature>
<evidence type="ECO:0000313" key="5">
    <source>
        <dbReference type="EMBL" id="WVZ69686.1"/>
    </source>
</evidence>
<organism evidence="5 6">
    <name type="scientific">Paspalum notatum var. saurae</name>
    <dbReference type="NCBI Taxonomy" id="547442"/>
    <lineage>
        <taxon>Eukaryota</taxon>
        <taxon>Viridiplantae</taxon>
        <taxon>Streptophyta</taxon>
        <taxon>Embryophyta</taxon>
        <taxon>Tracheophyta</taxon>
        <taxon>Spermatophyta</taxon>
        <taxon>Magnoliopsida</taxon>
        <taxon>Liliopsida</taxon>
        <taxon>Poales</taxon>
        <taxon>Poaceae</taxon>
        <taxon>PACMAD clade</taxon>
        <taxon>Panicoideae</taxon>
        <taxon>Andropogonodae</taxon>
        <taxon>Paspaleae</taxon>
        <taxon>Paspalinae</taxon>
        <taxon>Paspalum</taxon>
    </lineage>
</organism>
<protein>
    <recommendedName>
        <fullName evidence="7">Centromere protein C</fullName>
    </recommendedName>
</protein>
<dbReference type="GO" id="GO:0051382">
    <property type="term" value="P:kinetochore assembly"/>
    <property type="evidence" value="ECO:0007669"/>
    <property type="project" value="InterPro"/>
</dbReference>
<evidence type="ECO:0000313" key="6">
    <source>
        <dbReference type="Proteomes" id="UP001341281"/>
    </source>
</evidence>
<feature type="compositionally biased region" description="Basic and acidic residues" evidence="4">
    <location>
        <begin position="89"/>
        <end position="98"/>
    </location>
</feature>
<feature type="region of interest" description="Disordered" evidence="4">
    <location>
        <begin position="629"/>
        <end position="655"/>
    </location>
</feature>
<dbReference type="GO" id="GO:0000776">
    <property type="term" value="C:kinetochore"/>
    <property type="evidence" value="ECO:0007669"/>
    <property type="project" value="InterPro"/>
</dbReference>
<dbReference type="EMBL" id="CP144748">
    <property type="protein sequence ID" value="WVZ69686.1"/>
    <property type="molecule type" value="Genomic_DNA"/>
</dbReference>
<keyword evidence="6" id="KW-1185">Reference proteome</keyword>
<accession>A0AAQ3WQ83</accession>
<feature type="compositionally biased region" description="Basic residues" evidence="4">
    <location>
        <begin position="577"/>
        <end position="588"/>
    </location>
</feature>
<feature type="compositionally biased region" description="Basic residues" evidence="4">
    <location>
        <begin position="635"/>
        <end position="652"/>
    </location>
</feature>
<evidence type="ECO:0000256" key="1">
    <source>
        <dbReference type="ARBA" id="ARBA00004123"/>
    </source>
</evidence>
<feature type="region of interest" description="Disordered" evidence="4">
    <location>
        <begin position="566"/>
        <end position="612"/>
    </location>
</feature>
<evidence type="ECO:0000256" key="4">
    <source>
        <dbReference type="SAM" id="MobiDB-lite"/>
    </source>
</evidence>
<dbReference type="GO" id="GO:0051455">
    <property type="term" value="P:spindle attachment to meiosis I kinetochore"/>
    <property type="evidence" value="ECO:0007669"/>
    <property type="project" value="TreeGrafter"/>
</dbReference>
<evidence type="ECO:0008006" key="7">
    <source>
        <dbReference type="Google" id="ProtNLM"/>
    </source>
</evidence>
<feature type="compositionally biased region" description="Basic and acidic residues" evidence="4">
    <location>
        <begin position="501"/>
        <end position="518"/>
    </location>
</feature>
<dbReference type="GO" id="GO:0005634">
    <property type="term" value="C:nucleus"/>
    <property type="evidence" value="ECO:0007669"/>
    <property type="project" value="UniProtKB-SubCell"/>
</dbReference>
<reference evidence="5 6" key="1">
    <citation type="submission" date="2024-02" db="EMBL/GenBank/DDBJ databases">
        <title>High-quality chromosome-scale genome assembly of Pensacola bahiagrass (Paspalum notatum Flugge var. saurae).</title>
        <authorList>
            <person name="Vega J.M."/>
            <person name="Podio M."/>
            <person name="Orjuela J."/>
            <person name="Siena L.A."/>
            <person name="Pessino S.C."/>
            <person name="Combes M.C."/>
            <person name="Mariac C."/>
            <person name="Albertini E."/>
            <person name="Pupilli F."/>
            <person name="Ortiz J.P.A."/>
            <person name="Leblanc O."/>
        </authorList>
    </citation>
    <scope>NUCLEOTIDE SEQUENCE [LARGE SCALE GENOMIC DNA]</scope>
    <source>
        <strain evidence="5">R1</strain>
        <tissue evidence="5">Leaf</tissue>
    </source>
</reference>
<evidence type="ECO:0000256" key="2">
    <source>
        <dbReference type="ARBA" id="ARBA00010291"/>
    </source>
</evidence>
<dbReference type="PANTHER" id="PTHR16684:SF11">
    <property type="entry name" value="CENTROMERE PROTEIN C"/>
    <property type="match status" value="1"/>
</dbReference>
<dbReference type="PANTHER" id="PTHR16684">
    <property type="entry name" value="CENTROMERE PROTEIN C"/>
    <property type="match status" value="1"/>
</dbReference>
<dbReference type="Proteomes" id="UP001341281">
    <property type="component" value="Chromosome 04"/>
</dbReference>
<sequence length="732" mass="81182">MDAVDPLCAISLPTRLLPQILGPAPARSPTASPSKASEALLEAIALPLKGSEELVKQAKMVLKEHGDIQMLYHDDRPKTGLHSNGNKEQQGRRPGPDRKRGRKPVPVVDRSKLAKISDPLEYFMTLDRIEEAEKEVKRLNGEHPDEIALNFEPVNEPRRRPGLPGRKSIHSFKLIEDDDTQYPIEVPSSQTGTMTESQLSQDGTHVDMDRNEQSIPSRSSEHAISDVSDSLAAKDDGDELTYLLTSLKNLDESEEEDFFRKTLGIQEIRKEKVSLRNSIPGHRSLRNNAVPKSPTKVRPPERPLPQNCQDRISELEKQLFPGDTVNDKCTDLVEDDEYEGSPDIVMGEPSLMHDSSDVLMTDEDFTASEVDRETPNLGVKATENVLDPEPNIPERADERQSGISPLGLSRDKEVAMDKFACSSNNISTEVPVTPSVRDTEVAMEKFACSSNNISTEEHDVPINYPTIARSNNETEVPSHNLESSSTEVLVTTPGRNMAPEGTDRTSDAVEDKIQRLEVVEGDGDLQDKSSNPLEMPLEDIAPQDQSQMHSVNTTNLEADMINSIAPTKQKKQLAAQKGKRKQQSKRGQKAADESSHPLEAAQGNFDSENQPHTHDVNIEQHTAVMSTALSPNKAKGQKGAKRNKNKNLNRRKSLADAGLAWQSGVRRSTRIRSRPLEHWLGERFLYGRIHDTMATVIGIKAYSPGQDGKKTLKVKSFVPEQYSDVVAESAKY</sequence>
<dbReference type="AlphaFoldDB" id="A0AAQ3WQ83"/>
<dbReference type="GO" id="GO:0051315">
    <property type="term" value="P:attachment of mitotic spindle microtubules to kinetochore"/>
    <property type="evidence" value="ECO:0007669"/>
    <property type="project" value="TreeGrafter"/>
</dbReference>
<gene>
    <name evidence="5" type="ORF">U9M48_018434</name>
</gene>
<proteinExistence type="inferred from homology"/>
<feature type="region of interest" description="Disordered" evidence="4">
    <location>
        <begin position="474"/>
        <end position="548"/>
    </location>
</feature>
<comment type="similarity">
    <text evidence="2">Belongs to the CENP-C/MIF2 family.</text>
</comment>
<keyword evidence="3" id="KW-0539">Nucleus</keyword>
<feature type="region of interest" description="Disordered" evidence="4">
    <location>
        <begin position="187"/>
        <end position="231"/>
    </location>
</feature>